<evidence type="ECO:0000313" key="3">
    <source>
        <dbReference type="EMBL" id="MCD9642661.1"/>
    </source>
</evidence>
<feature type="region of interest" description="Disordered" evidence="1">
    <location>
        <begin position="45"/>
        <end position="70"/>
    </location>
</feature>
<evidence type="ECO:0000256" key="1">
    <source>
        <dbReference type="SAM" id="MobiDB-lite"/>
    </source>
</evidence>
<reference evidence="3 4" key="1">
    <citation type="journal article" date="2021" name="BMC Genomics">
        <title>Datura genome reveals duplications of psychoactive alkaloid biosynthetic genes and high mutation rate following tissue culture.</title>
        <authorList>
            <person name="Rajewski A."/>
            <person name="Carter-House D."/>
            <person name="Stajich J."/>
            <person name="Litt A."/>
        </authorList>
    </citation>
    <scope>NUCLEOTIDE SEQUENCE [LARGE SCALE GENOMIC DNA]</scope>
    <source>
        <strain evidence="3">AR-01</strain>
    </source>
</reference>
<protein>
    <submittedName>
        <fullName evidence="3">Uncharacterized protein</fullName>
    </submittedName>
</protein>
<dbReference type="PROSITE" id="PS51257">
    <property type="entry name" value="PROKAR_LIPOPROTEIN"/>
    <property type="match status" value="1"/>
</dbReference>
<comment type="caution">
    <text evidence="3">The sequence shown here is derived from an EMBL/GenBank/DDBJ whole genome shotgun (WGS) entry which is preliminary data.</text>
</comment>
<gene>
    <name evidence="3" type="ORF">HAX54_029568</name>
</gene>
<organism evidence="3 4">
    <name type="scientific">Datura stramonium</name>
    <name type="common">Jimsonweed</name>
    <name type="synonym">Common thornapple</name>
    <dbReference type="NCBI Taxonomy" id="4076"/>
    <lineage>
        <taxon>Eukaryota</taxon>
        <taxon>Viridiplantae</taxon>
        <taxon>Streptophyta</taxon>
        <taxon>Embryophyta</taxon>
        <taxon>Tracheophyta</taxon>
        <taxon>Spermatophyta</taxon>
        <taxon>Magnoliopsida</taxon>
        <taxon>eudicotyledons</taxon>
        <taxon>Gunneridae</taxon>
        <taxon>Pentapetalae</taxon>
        <taxon>asterids</taxon>
        <taxon>lamiids</taxon>
        <taxon>Solanales</taxon>
        <taxon>Solanaceae</taxon>
        <taxon>Solanoideae</taxon>
        <taxon>Datureae</taxon>
        <taxon>Datura</taxon>
    </lineage>
</organism>
<feature type="transmembrane region" description="Helical" evidence="2">
    <location>
        <begin position="20"/>
        <end position="37"/>
    </location>
</feature>
<dbReference type="EMBL" id="JACEIK010003680">
    <property type="protein sequence ID" value="MCD9642661.1"/>
    <property type="molecule type" value="Genomic_DNA"/>
</dbReference>
<keyword evidence="4" id="KW-1185">Reference proteome</keyword>
<name>A0ABS8V8J5_DATST</name>
<feature type="compositionally biased region" description="Polar residues" evidence="1">
    <location>
        <begin position="47"/>
        <end position="62"/>
    </location>
</feature>
<accession>A0ABS8V8J5</accession>
<keyword evidence="2" id="KW-0472">Membrane</keyword>
<dbReference type="Proteomes" id="UP000823775">
    <property type="component" value="Unassembled WGS sequence"/>
</dbReference>
<proteinExistence type="predicted"/>
<evidence type="ECO:0000313" key="4">
    <source>
        <dbReference type="Proteomes" id="UP000823775"/>
    </source>
</evidence>
<feature type="non-terminal residue" evidence="3">
    <location>
        <position position="70"/>
    </location>
</feature>
<keyword evidence="2" id="KW-1133">Transmembrane helix</keyword>
<keyword evidence="2" id="KW-0812">Transmembrane</keyword>
<sequence length="70" mass="7930">MTPFKDDFPDIYNQIGIRDWGPFTILMLGSCFLSWYGSSMPPIWQGKASSSIEAEPEVQSQKKGVEDKEN</sequence>
<evidence type="ECO:0000256" key="2">
    <source>
        <dbReference type="SAM" id="Phobius"/>
    </source>
</evidence>